<sequence length="123" mass="13512">MSAQNLPRTAAALRAYALAVLARDAAYDRHPHGYPVLLTTDTSGPRRAASVWLGLLLPGQRFGTPLARQPVHGYHRGSNPGTATHPKVVRCIPIHTHCYGRRFQYFGRLRVPQVTDSVSSSTK</sequence>
<protein>
    <submittedName>
        <fullName evidence="1">Uncharacterized protein</fullName>
    </submittedName>
</protein>
<dbReference type="EMBL" id="CP002801">
    <property type="protein sequence ID" value="AEH10802.1"/>
    <property type="molecule type" value="Genomic_DNA"/>
</dbReference>
<dbReference type="RefSeq" id="WP_013874690.1">
    <property type="nucleotide sequence ID" value="NC_015656.1"/>
</dbReference>
<dbReference type="Proteomes" id="UP000001549">
    <property type="component" value="Chromosome"/>
</dbReference>
<dbReference type="KEGG" id="fsy:FsymDg_3519"/>
<evidence type="ECO:0000313" key="1">
    <source>
        <dbReference type="EMBL" id="AEH10802.1"/>
    </source>
</evidence>
<gene>
    <name evidence="1" type="ordered locus">FsymDg_3519</name>
</gene>
<name>F8B2C5_9ACTN</name>
<proteinExistence type="predicted"/>
<keyword evidence="2" id="KW-1185">Reference proteome</keyword>
<dbReference type="HOGENOM" id="CLU_2011891_0_0_11"/>
<accession>F8B2C5</accession>
<organism evidence="1 2">
    <name type="scientific">Candidatus Protofrankia datiscae</name>
    <dbReference type="NCBI Taxonomy" id="2716812"/>
    <lineage>
        <taxon>Bacteria</taxon>
        <taxon>Bacillati</taxon>
        <taxon>Actinomycetota</taxon>
        <taxon>Actinomycetes</taxon>
        <taxon>Frankiales</taxon>
        <taxon>Frankiaceae</taxon>
        <taxon>Protofrankia</taxon>
    </lineage>
</organism>
<evidence type="ECO:0000313" key="2">
    <source>
        <dbReference type="Proteomes" id="UP000001549"/>
    </source>
</evidence>
<dbReference type="AlphaFoldDB" id="F8B2C5"/>
<reference evidence="1 2" key="1">
    <citation type="submission" date="2011-05" db="EMBL/GenBank/DDBJ databases">
        <title>Complete sequence of chromosome of Frankia symbiont of Datisca glomerata.</title>
        <authorList>
            <consortium name="US DOE Joint Genome Institute"/>
            <person name="Lucas S."/>
            <person name="Han J."/>
            <person name="Lapidus A."/>
            <person name="Cheng J.-F."/>
            <person name="Goodwin L."/>
            <person name="Pitluck S."/>
            <person name="Peters L."/>
            <person name="Mikhailova N."/>
            <person name="Chertkov O."/>
            <person name="Teshima H."/>
            <person name="Han C."/>
            <person name="Tapia R."/>
            <person name="Land M."/>
            <person name="Hauser L."/>
            <person name="Kyrpides N."/>
            <person name="Ivanova N."/>
            <person name="Pagani I."/>
            <person name="Berry A."/>
            <person name="Pawlowski K."/>
            <person name="Persson T."/>
            <person name="Vanden Heuvel B."/>
            <person name="Benson D."/>
            <person name="Woyke T."/>
        </authorList>
    </citation>
    <scope>NUCLEOTIDE SEQUENCE [LARGE SCALE GENOMIC DNA]</scope>
    <source>
        <strain evidence="2">4085684</strain>
    </source>
</reference>